<protein>
    <submittedName>
        <fullName evidence="1">Uncharacterized protein</fullName>
    </submittedName>
</protein>
<dbReference type="AlphaFoldDB" id="A0A0A9CP60"/>
<evidence type="ECO:0000313" key="1">
    <source>
        <dbReference type="EMBL" id="JAD73297.1"/>
    </source>
</evidence>
<name>A0A0A9CP60_ARUDO</name>
<proteinExistence type="predicted"/>
<dbReference type="EMBL" id="GBRH01224598">
    <property type="protein sequence ID" value="JAD73297.1"/>
    <property type="molecule type" value="Transcribed_RNA"/>
</dbReference>
<organism evidence="1">
    <name type="scientific">Arundo donax</name>
    <name type="common">Giant reed</name>
    <name type="synonym">Donax arundinaceus</name>
    <dbReference type="NCBI Taxonomy" id="35708"/>
    <lineage>
        <taxon>Eukaryota</taxon>
        <taxon>Viridiplantae</taxon>
        <taxon>Streptophyta</taxon>
        <taxon>Embryophyta</taxon>
        <taxon>Tracheophyta</taxon>
        <taxon>Spermatophyta</taxon>
        <taxon>Magnoliopsida</taxon>
        <taxon>Liliopsida</taxon>
        <taxon>Poales</taxon>
        <taxon>Poaceae</taxon>
        <taxon>PACMAD clade</taxon>
        <taxon>Arundinoideae</taxon>
        <taxon>Arundineae</taxon>
        <taxon>Arundo</taxon>
    </lineage>
</organism>
<accession>A0A0A9CP60</accession>
<reference evidence="1" key="1">
    <citation type="submission" date="2014-09" db="EMBL/GenBank/DDBJ databases">
        <authorList>
            <person name="Magalhaes I.L.F."/>
            <person name="Oliveira U."/>
            <person name="Santos F.R."/>
            <person name="Vidigal T.H.D.A."/>
            <person name="Brescovit A.D."/>
            <person name="Santos A.J."/>
        </authorList>
    </citation>
    <scope>NUCLEOTIDE SEQUENCE</scope>
    <source>
        <tissue evidence="1">Shoot tissue taken approximately 20 cm above the soil surface</tissue>
    </source>
</reference>
<reference evidence="1" key="2">
    <citation type="journal article" date="2015" name="Data Brief">
        <title>Shoot transcriptome of the giant reed, Arundo donax.</title>
        <authorList>
            <person name="Barrero R.A."/>
            <person name="Guerrero F.D."/>
            <person name="Moolhuijzen P."/>
            <person name="Goolsby J.A."/>
            <person name="Tidwell J."/>
            <person name="Bellgard S.E."/>
            <person name="Bellgard M.I."/>
        </authorList>
    </citation>
    <scope>NUCLEOTIDE SEQUENCE</scope>
    <source>
        <tissue evidence="1">Shoot tissue taken approximately 20 cm above the soil surface</tissue>
    </source>
</reference>
<sequence length="40" mass="4432">MNLQNNSLLLCSEKKKHSFSPHLLFLSPPFPCLCASVSIS</sequence>